<protein>
    <recommendedName>
        <fullName evidence="4">Peptidyl-prolyl cis-trans isomerase</fullName>
        <shortName evidence="4">PPIase</shortName>
        <ecNumber evidence="4">5.2.1.8</ecNumber>
    </recommendedName>
</protein>
<organism evidence="6 7">
    <name type="scientific">Hydrogenophaga pseudoflava</name>
    <name type="common">Pseudomonas carboxydoflava</name>
    <dbReference type="NCBI Taxonomy" id="47421"/>
    <lineage>
        <taxon>Bacteria</taxon>
        <taxon>Pseudomonadati</taxon>
        <taxon>Pseudomonadota</taxon>
        <taxon>Betaproteobacteria</taxon>
        <taxon>Burkholderiales</taxon>
        <taxon>Comamonadaceae</taxon>
        <taxon>Hydrogenophaga</taxon>
    </lineage>
</organism>
<comment type="similarity">
    <text evidence="1 4">Belongs to the cyclophilin-type PPIase family.</text>
</comment>
<accession>A0A4P6X255</accession>
<dbReference type="GO" id="GO:0003755">
    <property type="term" value="F:peptidyl-prolyl cis-trans isomerase activity"/>
    <property type="evidence" value="ECO:0007669"/>
    <property type="project" value="UniProtKB-UniRule"/>
</dbReference>
<dbReference type="GO" id="GO:0006457">
    <property type="term" value="P:protein folding"/>
    <property type="evidence" value="ECO:0007669"/>
    <property type="project" value="InterPro"/>
</dbReference>
<keyword evidence="2 4" id="KW-0697">Rotamase</keyword>
<dbReference type="Pfam" id="PF00160">
    <property type="entry name" value="Pro_isomerase"/>
    <property type="match status" value="1"/>
</dbReference>
<dbReference type="Gene3D" id="2.40.100.10">
    <property type="entry name" value="Cyclophilin-like"/>
    <property type="match status" value="1"/>
</dbReference>
<dbReference type="InterPro" id="IPR020892">
    <property type="entry name" value="Cyclophilin-type_PPIase_CS"/>
</dbReference>
<dbReference type="PANTHER" id="PTHR43246">
    <property type="entry name" value="PEPTIDYL-PROLYL CIS-TRANS ISOMERASE CYP38, CHLOROPLASTIC"/>
    <property type="match status" value="1"/>
</dbReference>
<dbReference type="KEGG" id="hpse:HPF_16070"/>
<dbReference type="InterPro" id="IPR002130">
    <property type="entry name" value="Cyclophilin-type_PPIase_dom"/>
</dbReference>
<evidence type="ECO:0000313" key="6">
    <source>
        <dbReference type="EMBL" id="QBM29209.1"/>
    </source>
</evidence>
<evidence type="ECO:0000256" key="1">
    <source>
        <dbReference type="ARBA" id="ARBA00007365"/>
    </source>
</evidence>
<dbReference type="PROSITE" id="PS50072">
    <property type="entry name" value="CSA_PPIASE_2"/>
    <property type="match status" value="1"/>
</dbReference>
<comment type="catalytic activity">
    <reaction evidence="4">
        <text>[protein]-peptidylproline (omega=180) = [protein]-peptidylproline (omega=0)</text>
        <dbReference type="Rhea" id="RHEA:16237"/>
        <dbReference type="Rhea" id="RHEA-COMP:10747"/>
        <dbReference type="Rhea" id="RHEA-COMP:10748"/>
        <dbReference type="ChEBI" id="CHEBI:83833"/>
        <dbReference type="ChEBI" id="CHEBI:83834"/>
        <dbReference type="EC" id="5.2.1.8"/>
    </reaction>
</comment>
<dbReference type="EMBL" id="CP037867">
    <property type="protein sequence ID" value="QBM29209.1"/>
    <property type="molecule type" value="Genomic_DNA"/>
</dbReference>
<feature type="domain" description="PPIase cyclophilin-type" evidence="5">
    <location>
        <begin position="50"/>
        <end position="239"/>
    </location>
</feature>
<sequence length="241" mass="25936">MPSELDHTTLNRRTSVRTLVLATLAACTFGALSISDARAAGASNPKVRLSTSAGDIVLELYPDKAPKTVENFLQYVRDKHYDGTVFHRVINNFMVQGGGYDARYREKPTRAPVVHEGQAALERGGPRNVAGTVAMARTNDPHSATAQFFINVKDNAFLDPTPIPPGDPVPRFEYGGRVYENVPRANLLAAGQLFGYTVFGKVIAGMDVVNKIKATPTGAGGPFPTDVPKTPVTILKATLEN</sequence>
<dbReference type="InterPro" id="IPR029000">
    <property type="entry name" value="Cyclophilin-like_dom_sf"/>
</dbReference>
<proteinExistence type="inferred from homology"/>
<dbReference type="RefSeq" id="WP_133157189.1">
    <property type="nucleotide sequence ID" value="NZ_CP037867.1"/>
</dbReference>
<evidence type="ECO:0000259" key="5">
    <source>
        <dbReference type="PROSITE" id="PS50072"/>
    </source>
</evidence>
<dbReference type="Proteomes" id="UP000293912">
    <property type="component" value="Chromosome"/>
</dbReference>
<comment type="function">
    <text evidence="4">PPIases accelerate the folding of proteins. It catalyzes the cis-trans isomerization of proline imidic peptide bonds in oligopeptides.</text>
</comment>
<dbReference type="SUPFAM" id="SSF50891">
    <property type="entry name" value="Cyclophilin-like"/>
    <property type="match status" value="1"/>
</dbReference>
<dbReference type="EC" id="5.2.1.8" evidence="4"/>
<dbReference type="AlphaFoldDB" id="A0A4P6X255"/>
<name>A0A4P6X255_HYDPS</name>
<evidence type="ECO:0000256" key="4">
    <source>
        <dbReference type="RuleBase" id="RU363019"/>
    </source>
</evidence>
<dbReference type="PROSITE" id="PS00170">
    <property type="entry name" value="CSA_PPIASE_1"/>
    <property type="match status" value="1"/>
</dbReference>
<evidence type="ECO:0000256" key="2">
    <source>
        <dbReference type="ARBA" id="ARBA00023110"/>
    </source>
</evidence>
<keyword evidence="3 4" id="KW-0413">Isomerase</keyword>
<evidence type="ECO:0000313" key="7">
    <source>
        <dbReference type="Proteomes" id="UP000293912"/>
    </source>
</evidence>
<keyword evidence="7" id="KW-1185">Reference proteome</keyword>
<dbReference type="PRINTS" id="PR00153">
    <property type="entry name" value="CSAPPISMRASE"/>
</dbReference>
<evidence type="ECO:0000256" key="3">
    <source>
        <dbReference type="ARBA" id="ARBA00023235"/>
    </source>
</evidence>
<reference evidence="6 7" key="1">
    <citation type="submission" date="2019-03" db="EMBL/GenBank/DDBJ databases">
        <authorList>
            <person name="Sebastian G."/>
            <person name="Baumann P."/>
            <person name="Ruckert C."/>
            <person name="Kalinowski J."/>
            <person name="Nebel B."/>
            <person name="Takors R."/>
            <person name="Blombach B."/>
        </authorList>
    </citation>
    <scope>NUCLEOTIDE SEQUENCE [LARGE SCALE GENOMIC DNA]</scope>
    <source>
        <strain evidence="6 7">DSM 1084</strain>
    </source>
</reference>
<gene>
    <name evidence="6" type="ORF">HPF_16070</name>
</gene>
<dbReference type="InterPro" id="IPR044665">
    <property type="entry name" value="E_coli_cyclophilin_A-like"/>
</dbReference>